<reference evidence="3 4" key="1">
    <citation type="submission" date="2023-03" db="EMBL/GenBank/DDBJ databases">
        <authorList>
            <person name="Shen W."/>
            <person name="Cai J."/>
        </authorList>
    </citation>
    <scope>NUCLEOTIDE SEQUENCE [LARGE SCALE GENOMIC DNA]</scope>
    <source>
        <strain evidence="3 4">D6-4</strain>
    </source>
</reference>
<dbReference type="SMART" id="SM00530">
    <property type="entry name" value="HTH_XRE"/>
    <property type="match status" value="1"/>
</dbReference>
<dbReference type="SUPFAM" id="SSF47413">
    <property type="entry name" value="lambda repressor-like DNA-binding domains"/>
    <property type="match status" value="1"/>
</dbReference>
<keyword evidence="4" id="KW-1185">Reference proteome</keyword>
<evidence type="ECO:0000313" key="4">
    <source>
        <dbReference type="Proteomes" id="UP001252875"/>
    </source>
</evidence>
<keyword evidence="1" id="KW-0238">DNA-binding</keyword>
<comment type="caution">
    <text evidence="3">The sequence shown here is derived from an EMBL/GenBank/DDBJ whole genome shotgun (WGS) entry which is preliminary data.</text>
</comment>
<dbReference type="EMBL" id="JARPYI010000006">
    <property type="protein sequence ID" value="MDT2600426.1"/>
    <property type="molecule type" value="Genomic_DNA"/>
</dbReference>
<dbReference type="PANTHER" id="PTHR46558:SF11">
    <property type="entry name" value="HTH-TYPE TRANSCRIPTIONAL REGULATOR XRE"/>
    <property type="match status" value="1"/>
</dbReference>
<dbReference type="CDD" id="cd00093">
    <property type="entry name" value="HTH_XRE"/>
    <property type="match status" value="1"/>
</dbReference>
<evidence type="ECO:0000259" key="2">
    <source>
        <dbReference type="PROSITE" id="PS50943"/>
    </source>
</evidence>
<accession>A0ABU3F0I4</accession>
<dbReference type="PANTHER" id="PTHR46558">
    <property type="entry name" value="TRACRIPTIONAL REGULATORY PROTEIN-RELATED-RELATED"/>
    <property type="match status" value="1"/>
</dbReference>
<dbReference type="Gene3D" id="1.10.260.40">
    <property type="entry name" value="lambda repressor-like DNA-binding domains"/>
    <property type="match status" value="1"/>
</dbReference>
<gene>
    <name evidence="3" type="ORF">P7D85_11625</name>
</gene>
<feature type="domain" description="HTH cro/C1-type" evidence="2">
    <location>
        <begin position="6"/>
        <end position="60"/>
    </location>
</feature>
<dbReference type="InterPro" id="IPR010982">
    <property type="entry name" value="Lambda_DNA-bd_dom_sf"/>
</dbReference>
<evidence type="ECO:0000313" key="3">
    <source>
        <dbReference type="EMBL" id="MDT2600426.1"/>
    </source>
</evidence>
<protein>
    <submittedName>
        <fullName evidence="3">Helix-turn-helix transcriptional regulator</fullName>
    </submittedName>
</protein>
<dbReference type="Pfam" id="PF01381">
    <property type="entry name" value="HTH_3"/>
    <property type="match status" value="1"/>
</dbReference>
<sequence length="181" mass="20917">MFSEKLKELRKNKGISQEALSEVLAVSRQSISKYENGTAEPDFEKLAIIADFFQVSYDYLLADSQREDSQKLVLKEKDHRIAIISKIDGQMSSYYKFQVNKVYGKKEYHPAAQLTGVDSHSFWGDKQNALGWYATFEDAQKEIEAIYTALSKGEFNYELRYDIPVKKKGTFDFEMVFEEDA</sequence>
<proteinExistence type="predicted"/>
<dbReference type="RefSeq" id="WP_311822684.1">
    <property type="nucleotide sequence ID" value="NZ_JARPYF010000006.1"/>
</dbReference>
<evidence type="ECO:0000256" key="1">
    <source>
        <dbReference type="ARBA" id="ARBA00023125"/>
    </source>
</evidence>
<name>A0ABU3F0I4_9ENTE</name>
<dbReference type="InterPro" id="IPR001387">
    <property type="entry name" value="Cro/C1-type_HTH"/>
</dbReference>
<dbReference type="PROSITE" id="PS50943">
    <property type="entry name" value="HTH_CROC1"/>
    <property type="match status" value="1"/>
</dbReference>
<dbReference type="Proteomes" id="UP001252875">
    <property type="component" value="Unassembled WGS sequence"/>
</dbReference>
<organism evidence="3 4">
    <name type="scientific">Enterococcus hulanensis</name>
    <dbReference type="NCBI Taxonomy" id="2559929"/>
    <lineage>
        <taxon>Bacteria</taxon>
        <taxon>Bacillati</taxon>
        <taxon>Bacillota</taxon>
        <taxon>Bacilli</taxon>
        <taxon>Lactobacillales</taxon>
        <taxon>Enterococcaceae</taxon>
        <taxon>Enterococcus</taxon>
    </lineage>
</organism>